<dbReference type="EMBL" id="JALJXV010000007">
    <property type="protein sequence ID" value="MCP1675941.1"/>
    <property type="molecule type" value="Genomic_DNA"/>
</dbReference>
<feature type="domain" description="PLD phosphodiesterase" evidence="1">
    <location>
        <begin position="117"/>
        <end position="144"/>
    </location>
</feature>
<dbReference type="EC" id="2.7.8.-" evidence="2"/>
<keyword evidence="2" id="KW-0808">Transferase</keyword>
<dbReference type="PANTHER" id="PTHR21248">
    <property type="entry name" value="CARDIOLIPIN SYNTHASE"/>
    <property type="match status" value="1"/>
</dbReference>
<dbReference type="Gene3D" id="3.30.870.10">
    <property type="entry name" value="Endonuclease Chain A"/>
    <property type="match status" value="2"/>
</dbReference>
<evidence type="ECO:0000259" key="1">
    <source>
        <dbReference type="PROSITE" id="PS50035"/>
    </source>
</evidence>
<comment type="caution">
    <text evidence="2">The sequence shown here is derived from an EMBL/GenBank/DDBJ whole genome shotgun (WGS) entry which is preliminary data.</text>
</comment>
<dbReference type="InterPro" id="IPR001736">
    <property type="entry name" value="PLipase_D/transphosphatidylase"/>
</dbReference>
<name>A0AAE3G707_9GAMM</name>
<dbReference type="CDD" id="cd09159">
    <property type="entry name" value="PLDc_ybhO_like_2"/>
    <property type="match status" value="1"/>
</dbReference>
<dbReference type="GO" id="GO:0030572">
    <property type="term" value="F:phosphatidyltransferase activity"/>
    <property type="evidence" value="ECO:0007669"/>
    <property type="project" value="UniProtKB-ARBA"/>
</dbReference>
<dbReference type="AlphaFoldDB" id="A0AAE3G707"/>
<dbReference type="SUPFAM" id="SSF56024">
    <property type="entry name" value="Phospholipase D/nuclease"/>
    <property type="match status" value="2"/>
</dbReference>
<reference evidence="2" key="1">
    <citation type="submission" date="2022-03" db="EMBL/GenBank/DDBJ databases">
        <title>Genomic Encyclopedia of Type Strains, Phase III (KMG-III): the genomes of soil and plant-associated and newly described type strains.</title>
        <authorList>
            <person name="Whitman W."/>
        </authorList>
    </citation>
    <scope>NUCLEOTIDE SEQUENCE</scope>
    <source>
        <strain evidence="2">ANL 6-2</strain>
    </source>
</reference>
<dbReference type="SMART" id="SM00155">
    <property type="entry name" value="PLDc"/>
    <property type="match status" value="2"/>
</dbReference>
<dbReference type="RefSeq" id="WP_253480289.1">
    <property type="nucleotide sequence ID" value="NZ_JALJXV010000007.1"/>
</dbReference>
<evidence type="ECO:0000313" key="2">
    <source>
        <dbReference type="EMBL" id="MCP1675941.1"/>
    </source>
</evidence>
<dbReference type="GO" id="GO:0032049">
    <property type="term" value="P:cardiolipin biosynthetic process"/>
    <property type="evidence" value="ECO:0007669"/>
    <property type="project" value="UniProtKB-ARBA"/>
</dbReference>
<accession>A0AAE3G707</accession>
<dbReference type="InterPro" id="IPR025202">
    <property type="entry name" value="PLD-like_dom"/>
</dbReference>
<dbReference type="CDD" id="cd09110">
    <property type="entry name" value="PLDc_CLS_1"/>
    <property type="match status" value="1"/>
</dbReference>
<keyword evidence="3" id="KW-1185">Reference proteome</keyword>
<gene>
    <name evidence="2" type="ORF">J2T57_003096</name>
</gene>
<dbReference type="PROSITE" id="PS50035">
    <property type="entry name" value="PLD"/>
    <property type="match status" value="2"/>
</dbReference>
<dbReference type="PANTHER" id="PTHR21248:SF22">
    <property type="entry name" value="PHOSPHOLIPASE D"/>
    <property type="match status" value="1"/>
</dbReference>
<evidence type="ECO:0000313" key="3">
    <source>
        <dbReference type="Proteomes" id="UP001205843"/>
    </source>
</evidence>
<proteinExistence type="predicted"/>
<dbReference type="Pfam" id="PF13091">
    <property type="entry name" value="PLDc_2"/>
    <property type="match status" value="2"/>
</dbReference>
<feature type="domain" description="PLD phosphodiesterase" evidence="1">
    <location>
        <begin position="289"/>
        <end position="316"/>
    </location>
</feature>
<sequence>MPAAGADDGATPNSPRSELRYRLFDEGDSLYTDMLAAIADARERVWMESYIFSADRIGRRFAAALARAARRGLDVRLHIDAAGSLFLAPARFLDILRRAGVQVREFHRWSWRDPWRYNRRNHCKLLLIDQQTVFLGGFNIHEENSLHYHGAARWRDTHIRLDDRQMADQAGELFDVFWTRRVHRSLRKDLPPDLFCGDSLVTNRIPRHRHALRRLFREGIRTAEARVCLTTPYFSPDRRTRRHLYEAASRGVQVDLLLPAVSDRRLLQMTARHIYERFLKRGIRVHEYRPRVLHAKTMVVDRRLATIGTANLDYRSLFHNYEINFVTDNPAICNALEDLFEADLVAARQVTLESLGKRSLLDRIGGYLGWRIRYWL</sequence>
<protein>
    <submittedName>
        <fullName evidence="2">Cardiolipin synthase</fullName>
        <ecNumber evidence="2">2.7.8.-</ecNumber>
    </submittedName>
</protein>
<organism evidence="2 3">
    <name type="scientific">Natronocella acetinitrilica</name>
    <dbReference type="NCBI Taxonomy" id="414046"/>
    <lineage>
        <taxon>Bacteria</taxon>
        <taxon>Pseudomonadati</taxon>
        <taxon>Pseudomonadota</taxon>
        <taxon>Gammaproteobacteria</taxon>
        <taxon>Chromatiales</taxon>
        <taxon>Ectothiorhodospiraceae</taxon>
        <taxon>Natronocella</taxon>
    </lineage>
</organism>
<dbReference type="Proteomes" id="UP001205843">
    <property type="component" value="Unassembled WGS sequence"/>
</dbReference>